<dbReference type="SUPFAM" id="SSF55469">
    <property type="entry name" value="FMN-dependent nitroreductase-like"/>
    <property type="match status" value="1"/>
</dbReference>
<accession>A0ABS4INR2</accession>
<dbReference type="Pfam" id="PF00881">
    <property type="entry name" value="Nitroreductase"/>
    <property type="match status" value="1"/>
</dbReference>
<dbReference type="InterPro" id="IPR029479">
    <property type="entry name" value="Nitroreductase"/>
</dbReference>
<proteinExistence type="predicted"/>
<sequence length="159" mass="18683">MKLTDMTIPRHNNHAFEMRPVPKELVLELLNHAVWAPNHKLREPWRFIYIPYSGKPDWFDKKVPAQLVVTLKSDNSTNRQNEDLAAVFCLIQNFKLLAWERRLGVNVTFHEWMYVQEYCRRLGIPDKEKVAAVLDLAFYSDILETSLTTPSTLNVSWLQ</sequence>
<evidence type="ECO:0000313" key="2">
    <source>
        <dbReference type="EMBL" id="MBP1989197.1"/>
    </source>
</evidence>
<dbReference type="Gene3D" id="3.40.109.10">
    <property type="entry name" value="NADH Oxidase"/>
    <property type="match status" value="2"/>
</dbReference>
<evidence type="ECO:0000313" key="3">
    <source>
        <dbReference type="Proteomes" id="UP001519287"/>
    </source>
</evidence>
<dbReference type="InterPro" id="IPR000415">
    <property type="entry name" value="Nitroreductase-like"/>
</dbReference>
<reference evidence="2 3" key="1">
    <citation type="submission" date="2021-03" db="EMBL/GenBank/DDBJ databases">
        <title>Genomic Encyclopedia of Type Strains, Phase IV (KMG-IV): sequencing the most valuable type-strain genomes for metagenomic binning, comparative biology and taxonomic classification.</title>
        <authorList>
            <person name="Goeker M."/>
        </authorList>
    </citation>
    <scope>NUCLEOTIDE SEQUENCE [LARGE SCALE GENOMIC DNA]</scope>
    <source>
        <strain evidence="2 3">DSM 26048</strain>
    </source>
</reference>
<gene>
    <name evidence="2" type="ORF">J2Z66_000792</name>
</gene>
<comment type="caution">
    <text evidence="2">The sequence shown here is derived from an EMBL/GenBank/DDBJ whole genome shotgun (WGS) entry which is preliminary data.</text>
</comment>
<dbReference type="Proteomes" id="UP001519287">
    <property type="component" value="Unassembled WGS sequence"/>
</dbReference>
<dbReference type="PANTHER" id="PTHR43821">
    <property type="entry name" value="NAD(P)H NITROREDUCTASE YDJA-RELATED"/>
    <property type="match status" value="1"/>
</dbReference>
<protein>
    <recommendedName>
        <fullName evidence="1">Nitroreductase domain-containing protein</fullName>
    </recommendedName>
</protein>
<dbReference type="RefSeq" id="WP_209970029.1">
    <property type="nucleotide sequence ID" value="NZ_JAGGLB010000002.1"/>
</dbReference>
<evidence type="ECO:0000259" key="1">
    <source>
        <dbReference type="Pfam" id="PF00881"/>
    </source>
</evidence>
<feature type="domain" description="Nitroreductase" evidence="1">
    <location>
        <begin position="15"/>
        <end position="53"/>
    </location>
</feature>
<name>A0ABS4INR2_9BACL</name>
<dbReference type="PANTHER" id="PTHR43821:SF1">
    <property type="entry name" value="NAD(P)H NITROREDUCTASE YDJA-RELATED"/>
    <property type="match status" value="1"/>
</dbReference>
<dbReference type="InterPro" id="IPR052530">
    <property type="entry name" value="NAD(P)H_nitroreductase"/>
</dbReference>
<organism evidence="2 3">
    <name type="scientific">Paenibacillus eucommiae</name>
    <dbReference type="NCBI Taxonomy" id="1355755"/>
    <lineage>
        <taxon>Bacteria</taxon>
        <taxon>Bacillati</taxon>
        <taxon>Bacillota</taxon>
        <taxon>Bacilli</taxon>
        <taxon>Bacillales</taxon>
        <taxon>Paenibacillaceae</taxon>
        <taxon>Paenibacillus</taxon>
    </lineage>
</organism>
<dbReference type="EMBL" id="JAGGLB010000002">
    <property type="protein sequence ID" value="MBP1989197.1"/>
    <property type="molecule type" value="Genomic_DNA"/>
</dbReference>
<keyword evidence="3" id="KW-1185">Reference proteome</keyword>